<dbReference type="PANTHER" id="PTHR35869:SF1">
    <property type="entry name" value="OUTER-MEMBRANE LIPOPROTEIN CARRIER PROTEIN"/>
    <property type="match status" value="1"/>
</dbReference>
<evidence type="ECO:0000256" key="4">
    <source>
        <dbReference type="ARBA" id="ARBA00014035"/>
    </source>
</evidence>
<comment type="caution">
    <text evidence="11">The sequence shown here is derived from an EMBL/GenBank/DDBJ whole genome shotgun (WGS) entry which is preliminary data.</text>
</comment>
<keyword evidence="6" id="KW-0732">Signal</keyword>
<comment type="subcellular location">
    <subcellularLocation>
        <location evidence="1 10">Periplasm</location>
    </subcellularLocation>
</comment>
<keyword evidence="11" id="KW-0449">Lipoprotein</keyword>
<protein>
    <recommendedName>
        <fullName evidence="4 10">Outer-membrane lipoprotein carrier protein</fullName>
    </recommendedName>
</protein>
<keyword evidence="5 10" id="KW-0813">Transport</keyword>
<evidence type="ECO:0000256" key="3">
    <source>
        <dbReference type="ARBA" id="ARBA00011245"/>
    </source>
</evidence>
<dbReference type="RefSeq" id="WP_231733011.1">
    <property type="nucleotide sequence ID" value="NZ_BDQM01000012.1"/>
</dbReference>
<dbReference type="Proteomes" id="UP000197068">
    <property type="component" value="Unassembled WGS sequence"/>
</dbReference>
<dbReference type="InterPro" id="IPR004564">
    <property type="entry name" value="OM_lipoprot_carrier_LolA-like"/>
</dbReference>
<keyword evidence="7 10" id="KW-0574">Periplasm</keyword>
<evidence type="ECO:0000256" key="10">
    <source>
        <dbReference type="HAMAP-Rule" id="MF_00240"/>
    </source>
</evidence>
<dbReference type="NCBIfam" id="TIGR00547">
    <property type="entry name" value="lolA"/>
    <property type="match status" value="1"/>
</dbReference>
<dbReference type="Gene3D" id="2.50.20.10">
    <property type="entry name" value="Lipoprotein localisation LolA/LolB/LppX"/>
    <property type="match status" value="1"/>
</dbReference>
<organism evidence="11 12">
    <name type="scientific">Colwellia marinimaniae</name>
    <dbReference type="NCBI Taxonomy" id="1513592"/>
    <lineage>
        <taxon>Bacteria</taxon>
        <taxon>Pseudomonadati</taxon>
        <taxon>Pseudomonadota</taxon>
        <taxon>Gammaproteobacteria</taxon>
        <taxon>Alteromonadales</taxon>
        <taxon>Colwelliaceae</taxon>
        <taxon>Colwellia</taxon>
    </lineage>
</organism>
<name>A0ABQ0MV84_9GAMM</name>
<keyword evidence="12" id="KW-1185">Reference proteome</keyword>
<keyword evidence="8 10" id="KW-0653">Protein transport</keyword>
<dbReference type="PANTHER" id="PTHR35869">
    <property type="entry name" value="OUTER-MEMBRANE LIPOPROTEIN CARRIER PROTEIN"/>
    <property type="match status" value="1"/>
</dbReference>
<dbReference type="InterPro" id="IPR029046">
    <property type="entry name" value="LolA/LolB/LppX"/>
</dbReference>
<reference evidence="11 12" key="1">
    <citation type="submission" date="2017-06" db="EMBL/GenBank/DDBJ databases">
        <title>Whole Genome Sequences of Colwellia marinimaniae MTCD1.</title>
        <authorList>
            <person name="Kusumoto H."/>
            <person name="Inoue M."/>
            <person name="Tanikawa K."/>
            <person name="Maeji H."/>
            <person name="Cameron J.H."/>
            <person name="Bartlett D.H."/>
        </authorList>
    </citation>
    <scope>NUCLEOTIDE SEQUENCE [LARGE SCALE GENOMIC DNA]</scope>
    <source>
        <strain evidence="11 12">MTCD1</strain>
    </source>
</reference>
<evidence type="ECO:0000256" key="1">
    <source>
        <dbReference type="ARBA" id="ARBA00004418"/>
    </source>
</evidence>
<evidence type="ECO:0000256" key="7">
    <source>
        <dbReference type="ARBA" id="ARBA00022764"/>
    </source>
</evidence>
<evidence type="ECO:0000313" key="12">
    <source>
        <dbReference type="Proteomes" id="UP000197068"/>
    </source>
</evidence>
<sequence length="275" mass="30651">MPNTLMPNPLMQNKSTKQPVIRTLILASLLMPILHFSQGLVYAAQPLADEAKVSDVKLEKSASSAEYSSEAKQRLMTKLGKLAFFSANFSQKILNEQGKLLQQGTGKLAISKPNLVYWQTVTPDETLIVSDGNTLWFYDPFIEQASAYSLAKSIHNTPILLLISDDATLWQQYTVVQERTVALAQDADPKTNKPWAERFIVTPKDKNSQIKRLTISFTVVDSAGEKTEQLSEFSFQDATGQISQISLSQFNSTDKPEASLFSFSLPQGVRLEDQR</sequence>
<proteinExistence type="inferred from homology"/>
<evidence type="ECO:0000256" key="5">
    <source>
        <dbReference type="ARBA" id="ARBA00022448"/>
    </source>
</evidence>
<evidence type="ECO:0000256" key="9">
    <source>
        <dbReference type="ARBA" id="ARBA00023186"/>
    </source>
</evidence>
<dbReference type="EMBL" id="BDQM01000012">
    <property type="protein sequence ID" value="GAW96268.1"/>
    <property type="molecule type" value="Genomic_DNA"/>
</dbReference>
<comment type="subunit">
    <text evidence="3 10">Monomer.</text>
</comment>
<dbReference type="SUPFAM" id="SSF89392">
    <property type="entry name" value="Prokaryotic lipoproteins and lipoprotein localization factors"/>
    <property type="match status" value="1"/>
</dbReference>
<evidence type="ECO:0000256" key="2">
    <source>
        <dbReference type="ARBA" id="ARBA00007615"/>
    </source>
</evidence>
<comment type="similarity">
    <text evidence="2 10">Belongs to the LolA family.</text>
</comment>
<dbReference type="CDD" id="cd16325">
    <property type="entry name" value="LolA"/>
    <property type="match status" value="1"/>
</dbReference>
<evidence type="ECO:0000256" key="6">
    <source>
        <dbReference type="ARBA" id="ARBA00022729"/>
    </source>
</evidence>
<comment type="function">
    <text evidence="10">Participates in the translocation of lipoproteins from the inner membrane to the outer membrane. Only forms a complex with a lipoprotein if the residue after the N-terminal Cys is not an aspartate (The Asp acts as a targeting signal to indicate that the lipoprotein should stay in the inner membrane).</text>
</comment>
<dbReference type="HAMAP" id="MF_00240">
    <property type="entry name" value="LolA"/>
    <property type="match status" value="1"/>
</dbReference>
<dbReference type="Pfam" id="PF03548">
    <property type="entry name" value="LolA"/>
    <property type="match status" value="1"/>
</dbReference>
<gene>
    <name evidence="10 11" type="primary">lolA</name>
    <name evidence="11" type="ORF">MTCD1_01882</name>
</gene>
<dbReference type="InterPro" id="IPR018323">
    <property type="entry name" value="OM_lipoprot_carrier_LolA_Pbac"/>
</dbReference>
<evidence type="ECO:0000256" key="8">
    <source>
        <dbReference type="ARBA" id="ARBA00022927"/>
    </source>
</evidence>
<keyword evidence="9 10" id="KW-0143">Chaperone</keyword>
<evidence type="ECO:0000313" key="11">
    <source>
        <dbReference type="EMBL" id="GAW96268.1"/>
    </source>
</evidence>
<accession>A0ABQ0MV84</accession>